<reference evidence="2" key="1">
    <citation type="journal article" date="2019" name="Int. J. Syst. Evol. Microbiol.">
        <title>The Global Catalogue of Microorganisms (GCM) 10K type strain sequencing project: providing services to taxonomists for standard genome sequencing and annotation.</title>
        <authorList>
            <consortium name="The Broad Institute Genomics Platform"/>
            <consortium name="The Broad Institute Genome Sequencing Center for Infectious Disease"/>
            <person name="Wu L."/>
            <person name="Ma J."/>
        </authorList>
    </citation>
    <scope>NUCLEOTIDE SEQUENCE [LARGE SCALE GENOMIC DNA]</scope>
    <source>
        <strain evidence="2">JCM 17809</strain>
    </source>
</reference>
<dbReference type="RefSeq" id="WP_345208436.1">
    <property type="nucleotide sequence ID" value="NZ_BAABGM010000025.1"/>
</dbReference>
<accession>A0ABP8KPX9</accession>
<dbReference type="Proteomes" id="UP001500945">
    <property type="component" value="Unassembled WGS sequence"/>
</dbReference>
<protein>
    <submittedName>
        <fullName evidence="1">Uncharacterized protein</fullName>
    </submittedName>
</protein>
<name>A0ABP8KPX9_9MICO</name>
<sequence>MSPESEPIDPAAVRRRQARENAEYHHAAAARAAQADARRTAPMVADFAEAMRSAGVEPTRLRARPYSGGGSLRTDVVGWYVRRDRRAGVGTDGRWYVLVVAPSRRGRWAGIHVEPTDAPLQVGAGGRDGDSVALDALLRLRLEAGPDFPS</sequence>
<keyword evidence="2" id="KW-1185">Reference proteome</keyword>
<gene>
    <name evidence="1" type="ORF">GCM10023168_35400</name>
</gene>
<comment type="caution">
    <text evidence="1">The sequence shown here is derived from an EMBL/GenBank/DDBJ whole genome shotgun (WGS) entry which is preliminary data.</text>
</comment>
<organism evidence="1 2">
    <name type="scientific">Fodinibacter luteus</name>
    <dbReference type="NCBI Taxonomy" id="552064"/>
    <lineage>
        <taxon>Bacteria</taxon>
        <taxon>Bacillati</taxon>
        <taxon>Actinomycetota</taxon>
        <taxon>Actinomycetes</taxon>
        <taxon>Micrococcales</taxon>
        <taxon>Intrasporangiaceae</taxon>
        <taxon>Fodinibacter (ex Wang et al. 2009)</taxon>
    </lineage>
</organism>
<dbReference type="EMBL" id="BAABGM010000025">
    <property type="protein sequence ID" value="GAA4412967.1"/>
    <property type="molecule type" value="Genomic_DNA"/>
</dbReference>
<evidence type="ECO:0000313" key="1">
    <source>
        <dbReference type="EMBL" id="GAA4412967.1"/>
    </source>
</evidence>
<evidence type="ECO:0000313" key="2">
    <source>
        <dbReference type="Proteomes" id="UP001500945"/>
    </source>
</evidence>
<proteinExistence type="predicted"/>